<dbReference type="Proteomes" id="UP000280197">
    <property type="component" value="Chromosome"/>
</dbReference>
<evidence type="ECO:0000313" key="4">
    <source>
        <dbReference type="EMBL" id="AZP22671.1"/>
    </source>
</evidence>
<gene>
    <name evidence="4" type="ORF">EJC51_45460</name>
</gene>
<dbReference type="PANTHER" id="PTHR21015">
    <property type="entry name" value="UDP-N-ACETYLGLUCOSAMINE--N-ACETYLMURAMYL-(PENTAPEPTIDE) PYROPHOSPHORYL-UNDECAPRENOL N-ACETYLGLUCOSAMINE TRANSFERASE 1"/>
    <property type="match status" value="1"/>
</dbReference>
<dbReference type="CDD" id="cd03785">
    <property type="entry name" value="GT28_MurG"/>
    <property type="match status" value="1"/>
</dbReference>
<evidence type="ECO:0000313" key="5">
    <source>
        <dbReference type="Proteomes" id="UP000280197"/>
    </source>
</evidence>
<feature type="domain" description="Glycosyltransferase family 28 N-terminal" evidence="3">
    <location>
        <begin position="11"/>
        <end position="160"/>
    </location>
</feature>
<dbReference type="PANTHER" id="PTHR21015:SF22">
    <property type="entry name" value="GLYCOSYLTRANSFERASE"/>
    <property type="match status" value="1"/>
</dbReference>
<dbReference type="Gene3D" id="3.40.50.2000">
    <property type="entry name" value="Glycogen Phosphorylase B"/>
    <property type="match status" value="2"/>
</dbReference>
<evidence type="ECO:0000259" key="3">
    <source>
        <dbReference type="Pfam" id="PF03033"/>
    </source>
</evidence>
<sequence length="235" mass="24575">MSSDHRRFRLMVTGGGTGGHTYPALTAVRTLQSRLAAQGSGLDVMWVGEVDSLEFRVAAGEGIRFASVAVGKIRRSKNPIKLVSPANIADMSRVPLGVLQARKVITGFGPDVVLAAGGYVTVPGGVAATRLCRVPLVVHEETVRLGLANRTLAGAATRIAVSSPSTLPLLPESVRPAAVVTGNPVRPEVFTGQAHKPIHALGLQGFDGRLPTVYVTGGAQGSQQVNHPGRFVRII</sequence>
<dbReference type="GO" id="GO:1901137">
    <property type="term" value="P:carbohydrate derivative biosynthetic process"/>
    <property type="evidence" value="ECO:0007669"/>
    <property type="project" value="UniProtKB-ARBA"/>
</dbReference>
<reference evidence="4 5" key="1">
    <citation type="submission" date="2018-12" db="EMBL/GenBank/DDBJ databases">
        <authorList>
            <person name="Li K."/>
        </authorList>
    </citation>
    <scope>NUCLEOTIDE SEQUENCE [LARGE SCALE GENOMIC DNA]</scope>
    <source>
        <strain evidence="5">CR22</strain>
    </source>
</reference>
<dbReference type="GO" id="GO:0016758">
    <property type="term" value="F:hexosyltransferase activity"/>
    <property type="evidence" value="ECO:0007669"/>
    <property type="project" value="InterPro"/>
</dbReference>
<keyword evidence="1" id="KW-0328">Glycosyltransferase</keyword>
<keyword evidence="2" id="KW-0808">Transferase</keyword>
<dbReference type="EMBL" id="CP034463">
    <property type="protein sequence ID" value="AZP22671.1"/>
    <property type="molecule type" value="Genomic_DNA"/>
</dbReference>
<evidence type="ECO:0000256" key="2">
    <source>
        <dbReference type="ARBA" id="ARBA00022679"/>
    </source>
</evidence>
<dbReference type="GO" id="GO:0005975">
    <property type="term" value="P:carbohydrate metabolic process"/>
    <property type="evidence" value="ECO:0007669"/>
    <property type="project" value="InterPro"/>
</dbReference>
<name>A0A3S9IE61_9ACTN</name>
<proteinExistence type="predicted"/>
<accession>A0A3S9IE61</accession>
<evidence type="ECO:0000256" key="1">
    <source>
        <dbReference type="ARBA" id="ARBA00022676"/>
    </source>
</evidence>
<keyword evidence="5" id="KW-1185">Reference proteome</keyword>
<dbReference type="InterPro" id="IPR004276">
    <property type="entry name" value="GlycoTrans_28_N"/>
</dbReference>
<dbReference type="AlphaFoldDB" id="A0A3S9IE61"/>
<dbReference type="Pfam" id="PF03033">
    <property type="entry name" value="Glyco_transf_28"/>
    <property type="match status" value="1"/>
</dbReference>
<dbReference type="KEGG" id="saqu:EJC51_45460"/>
<protein>
    <recommendedName>
        <fullName evidence="3">Glycosyltransferase family 28 N-terminal domain-containing protein</fullName>
    </recommendedName>
</protein>
<dbReference type="SUPFAM" id="SSF53756">
    <property type="entry name" value="UDP-Glycosyltransferase/glycogen phosphorylase"/>
    <property type="match status" value="1"/>
</dbReference>
<organism evidence="4 5">
    <name type="scientific">Streptomyces aquilus</name>
    <dbReference type="NCBI Taxonomy" id="2548456"/>
    <lineage>
        <taxon>Bacteria</taxon>
        <taxon>Bacillati</taxon>
        <taxon>Actinomycetota</taxon>
        <taxon>Actinomycetes</taxon>
        <taxon>Kitasatosporales</taxon>
        <taxon>Streptomycetaceae</taxon>
        <taxon>Streptomyces</taxon>
    </lineage>
</organism>